<protein>
    <submittedName>
        <fullName evidence="4">SH3 domain-containing protein</fullName>
    </submittedName>
</protein>
<comment type="caution">
    <text evidence="4">The sequence shown here is derived from an EMBL/GenBank/DDBJ whole genome shotgun (WGS) entry which is preliminary data.</text>
</comment>
<name>A0A939KHP1_9CLOT</name>
<dbReference type="Proteomes" id="UP000664218">
    <property type="component" value="Unassembled WGS sequence"/>
</dbReference>
<feature type="signal peptide" evidence="2">
    <location>
        <begin position="1"/>
        <end position="31"/>
    </location>
</feature>
<sequence>MKKTMSKKLTAAISATILVGTMSTSSFTVFANPLPDVGSTYSVSDKIPGYMDSVNAARKINSVTTYQPGNYYVYKIHNGMINISRAVNAPGVWINPAQNPGAEAPSAPVNPAPAPVTPSTPAATTMKTTANLYMRTGAGTSNRAILVMPKGATVTLVEDGGAWKKITYNGKTGWASGKYLTQVSVSQPVDPPSEAPPAATDSAASGAVYETTGNLYMRTGPAKTYASVMVMPKGASVTLVEDGEWKKVTYQGKTGWASGKYLKLIKAAPVSEPEAPPVVDTPAPPPAETEEPPVSEPAPAPTTVQKKTTHALHMRAGAGTSFASMLVLPQGAVVEVIGSEGKWNNIVYNGKTGWASGNYLTEVKGVYKSITVPYHSQLSPVYAPVGCEATAVLMALQYKGLARDVSYRQFLDAMPKHSSNPAKGFVGSPYKQDLSLRTTIYPQALTDYSNTYGAGRTVNFSGSTVEDIKKEILADNPVVVYLTVRREAPIYVKYNVEGQIQSLLRNNHAVLVTGYDSEANKLKITDPWSWNGRREYWVDIPSFAYSYNIRNHAIVVR</sequence>
<dbReference type="AlphaFoldDB" id="A0A939KHP1"/>
<dbReference type="SMART" id="SM00287">
    <property type="entry name" value="SH3b"/>
    <property type="match status" value="3"/>
</dbReference>
<evidence type="ECO:0000313" key="5">
    <source>
        <dbReference type="Proteomes" id="UP000664218"/>
    </source>
</evidence>
<dbReference type="InterPro" id="IPR025660">
    <property type="entry name" value="Pept_his_AS"/>
</dbReference>
<feature type="region of interest" description="Disordered" evidence="1">
    <location>
        <begin position="272"/>
        <end position="309"/>
    </location>
</feature>
<feature type="domain" description="SH3b" evidence="3">
    <location>
        <begin position="122"/>
        <end position="184"/>
    </location>
</feature>
<feature type="region of interest" description="Disordered" evidence="1">
    <location>
        <begin position="101"/>
        <end position="123"/>
    </location>
</feature>
<keyword evidence="5" id="KW-1185">Reference proteome</keyword>
<feature type="compositionally biased region" description="Low complexity" evidence="1">
    <location>
        <begin position="272"/>
        <end position="281"/>
    </location>
</feature>
<feature type="chain" id="PRO_5037036453" evidence="2">
    <location>
        <begin position="32"/>
        <end position="557"/>
    </location>
</feature>
<proteinExistence type="predicted"/>
<evidence type="ECO:0000256" key="1">
    <source>
        <dbReference type="SAM" id="MobiDB-lite"/>
    </source>
</evidence>
<dbReference type="InterPro" id="IPR003646">
    <property type="entry name" value="SH3-like_bac-type"/>
</dbReference>
<dbReference type="InterPro" id="IPR039564">
    <property type="entry name" value="Peptidase_C39-like"/>
</dbReference>
<dbReference type="Gene3D" id="2.30.30.40">
    <property type="entry name" value="SH3 Domains"/>
    <property type="match status" value="3"/>
</dbReference>
<organism evidence="4 5">
    <name type="scientific">Proteiniclasticum aestuarii</name>
    <dbReference type="NCBI Taxonomy" id="2817862"/>
    <lineage>
        <taxon>Bacteria</taxon>
        <taxon>Bacillati</taxon>
        <taxon>Bacillota</taxon>
        <taxon>Clostridia</taxon>
        <taxon>Eubacteriales</taxon>
        <taxon>Clostridiaceae</taxon>
        <taxon>Proteiniclasticum</taxon>
    </lineage>
</organism>
<dbReference type="Pfam" id="PF08239">
    <property type="entry name" value="SH3_3"/>
    <property type="match status" value="3"/>
</dbReference>
<keyword evidence="2" id="KW-0732">Signal</keyword>
<evidence type="ECO:0000256" key="2">
    <source>
        <dbReference type="SAM" id="SignalP"/>
    </source>
</evidence>
<dbReference type="InterPro" id="IPR038765">
    <property type="entry name" value="Papain-like_cys_pep_sf"/>
</dbReference>
<feature type="domain" description="SH3b" evidence="3">
    <location>
        <begin position="302"/>
        <end position="364"/>
    </location>
</feature>
<accession>A0A939KHP1</accession>
<dbReference type="PROSITE" id="PS51781">
    <property type="entry name" value="SH3B"/>
    <property type="match status" value="2"/>
</dbReference>
<feature type="compositionally biased region" description="Pro residues" evidence="1">
    <location>
        <begin position="108"/>
        <end position="118"/>
    </location>
</feature>
<dbReference type="RefSeq" id="WP_207600234.1">
    <property type="nucleotide sequence ID" value="NZ_JAFNJU010000009.1"/>
</dbReference>
<dbReference type="PROSITE" id="PS00639">
    <property type="entry name" value="THIOL_PROTEASE_HIS"/>
    <property type="match status" value="1"/>
</dbReference>
<reference evidence="4" key="1">
    <citation type="submission" date="2021-03" db="EMBL/GenBank/DDBJ databases">
        <title>Proteiniclasticum marinus sp. nov., isolated from tidal flat sediment.</title>
        <authorList>
            <person name="Namirimu T."/>
            <person name="Yang J.-A."/>
            <person name="Yang S.-H."/>
            <person name="Kim Y.-J."/>
            <person name="Kwon K.K."/>
        </authorList>
    </citation>
    <scope>NUCLEOTIDE SEQUENCE</scope>
    <source>
        <strain evidence="4">SCR006</strain>
    </source>
</reference>
<dbReference type="EMBL" id="JAFNJU010000009">
    <property type="protein sequence ID" value="MBO1265709.1"/>
    <property type="molecule type" value="Genomic_DNA"/>
</dbReference>
<dbReference type="PANTHER" id="PTHR34408:SF1">
    <property type="entry name" value="GLYCOSYL HYDROLASE FAMILY 19 DOMAIN-CONTAINING PROTEIN HI_1415"/>
    <property type="match status" value="1"/>
</dbReference>
<evidence type="ECO:0000313" key="4">
    <source>
        <dbReference type="EMBL" id="MBO1265709.1"/>
    </source>
</evidence>
<dbReference type="Gene3D" id="3.90.70.10">
    <property type="entry name" value="Cysteine proteinases"/>
    <property type="match status" value="1"/>
</dbReference>
<dbReference type="InterPro" id="IPR052354">
    <property type="entry name" value="Cell_Wall_Dynamics_Protein"/>
</dbReference>
<dbReference type="PANTHER" id="PTHR34408">
    <property type="entry name" value="FAMILY PROTEIN, PUTATIVE-RELATED"/>
    <property type="match status" value="1"/>
</dbReference>
<evidence type="ECO:0000259" key="3">
    <source>
        <dbReference type="PROSITE" id="PS51781"/>
    </source>
</evidence>
<gene>
    <name evidence="4" type="ORF">J3A84_11775</name>
</gene>
<dbReference type="SUPFAM" id="SSF54001">
    <property type="entry name" value="Cysteine proteinases"/>
    <property type="match status" value="1"/>
</dbReference>
<dbReference type="Pfam" id="PF13529">
    <property type="entry name" value="Peptidase_C39_2"/>
    <property type="match status" value="1"/>
</dbReference>